<feature type="domain" description="ABC transporter" evidence="9">
    <location>
        <begin position="365"/>
        <end position="604"/>
    </location>
</feature>
<feature type="transmembrane region" description="Helical" evidence="8">
    <location>
        <begin position="270"/>
        <end position="293"/>
    </location>
</feature>
<dbReference type="SUPFAM" id="SSF90123">
    <property type="entry name" value="ABC transporter transmembrane region"/>
    <property type="match status" value="1"/>
</dbReference>
<dbReference type="Pfam" id="PF00005">
    <property type="entry name" value="ABC_tran"/>
    <property type="match status" value="1"/>
</dbReference>
<dbReference type="InterPro" id="IPR011527">
    <property type="entry name" value="ABC1_TM_dom"/>
</dbReference>
<comment type="function">
    <text evidence="7">Part of an ABC transporter complex. Transmembrane domains (TMD) form a pore in the inner membrane and the ATP-binding domain (NBD) is responsible for energy generation.</text>
</comment>
<dbReference type="PROSITE" id="PS50893">
    <property type="entry name" value="ABC_TRANSPORTER_2"/>
    <property type="match status" value="1"/>
</dbReference>
<dbReference type="GO" id="GO:0005886">
    <property type="term" value="C:plasma membrane"/>
    <property type="evidence" value="ECO:0007669"/>
    <property type="project" value="UniProtKB-SubCell"/>
</dbReference>
<evidence type="ECO:0000259" key="9">
    <source>
        <dbReference type="PROSITE" id="PS50893"/>
    </source>
</evidence>
<comment type="subcellular location">
    <subcellularLocation>
        <location evidence="1">Cell membrane</location>
        <topology evidence="1">Multi-pass membrane protein</topology>
    </subcellularLocation>
</comment>
<protein>
    <submittedName>
        <fullName evidence="11">ABC transporter ATP-binding protein</fullName>
    </submittedName>
</protein>
<evidence type="ECO:0000313" key="12">
    <source>
        <dbReference type="Proteomes" id="UP000640583"/>
    </source>
</evidence>
<dbReference type="Gene3D" id="1.20.1560.10">
    <property type="entry name" value="ABC transporter type 1, transmembrane domain"/>
    <property type="match status" value="1"/>
</dbReference>
<dbReference type="PANTHER" id="PTHR24221:SF203">
    <property type="entry name" value="ATP-BINDING_PERMEASE FUSION ABC TRANSPORTER-RELATED"/>
    <property type="match status" value="1"/>
</dbReference>
<feature type="transmembrane region" description="Helical" evidence="8">
    <location>
        <begin position="164"/>
        <end position="183"/>
    </location>
</feature>
<dbReference type="InterPro" id="IPR036640">
    <property type="entry name" value="ABC1_TM_sf"/>
</dbReference>
<keyword evidence="2 8" id="KW-0812">Transmembrane</keyword>
<keyword evidence="6 8" id="KW-0472">Membrane</keyword>
<dbReference type="InterPro" id="IPR039421">
    <property type="entry name" value="Type_1_exporter"/>
</dbReference>
<feature type="transmembrane region" description="Helical" evidence="8">
    <location>
        <begin position="37"/>
        <end position="63"/>
    </location>
</feature>
<dbReference type="Pfam" id="PF00664">
    <property type="entry name" value="ABC_membrane"/>
    <property type="match status" value="1"/>
</dbReference>
<evidence type="ECO:0000313" key="11">
    <source>
        <dbReference type="EMBL" id="MBI1493970.1"/>
    </source>
</evidence>
<dbReference type="SMART" id="SM00382">
    <property type="entry name" value="AAA"/>
    <property type="match status" value="1"/>
</dbReference>
<dbReference type="GO" id="GO:0016887">
    <property type="term" value="F:ATP hydrolysis activity"/>
    <property type="evidence" value="ECO:0007669"/>
    <property type="project" value="InterPro"/>
</dbReference>
<dbReference type="Proteomes" id="UP000640583">
    <property type="component" value="Unassembled WGS sequence"/>
</dbReference>
<proteinExistence type="predicted"/>
<organism evidence="11 12">
    <name type="scientific">Halocynthiibacter styelae</name>
    <dbReference type="NCBI Taxonomy" id="2761955"/>
    <lineage>
        <taxon>Bacteria</taxon>
        <taxon>Pseudomonadati</taxon>
        <taxon>Pseudomonadota</taxon>
        <taxon>Alphaproteobacteria</taxon>
        <taxon>Rhodobacterales</taxon>
        <taxon>Paracoccaceae</taxon>
        <taxon>Halocynthiibacter</taxon>
    </lineage>
</organism>
<keyword evidence="5 8" id="KW-1133">Transmembrane helix</keyword>
<dbReference type="InterPro" id="IPR027417">
    <property type="entry name" value="P-loop_NTPase"/>
</dbReference>
<keyword evidence="4 11" id="KW-0067">ATP-binding</keyword>
<dbReference type="SUPFAM" id="SSF52540">
    <property type="entry name" value="P-loop containing nucleoside triphosphate hydrolases"/>
    <property type="match status" value="1"/>
</dbReference>
<evidence type="ECO:0000256" key="6">
    <source>
        <dbReference type="ARBA" id="ARBA00023136"/>
    </source>
</evidence>
<evidence type="ECO:0000256" key="4">
    <source>
        <dbReference type="ARBA" id="ARBA00022840"/>
    </source>
</evidence>
<dbReference type="PANTHER" id="PTHR24221">
    <property type="entry name" value="ATP-BINDING CASSETTE SUB-FAMILY B"/>
    <property type="match status" value="1"/>
</dbReference>
<dbReference type="GO" id="GO:0005524">
    <property type="term" value="F:ATP binding"/>
    <property type="evidence" value="ECO:0007669"/>
    <property type="project" value="UniProtKB-KW"/>
</dbReference>
<dbReference type="Gene3D" id="3.40.50.300">
    <property type="entry name" value="P-loop containing nucleotide triphosphate hydrolases"/>
    <property type="match status" value="1"/>
</dbReference>
<comment type="caution">
    <text evidence="11">The sequence shown here is derived from an EMBL/GenBank/DDBJ whole genome shotgun (WGS) entry which is preliminary data.</text>
</comment>
<gene>
    <name evidence="11" type="ORF">H1D41_10015</name>
</gene>
<dbReference type="InterPro" id="IPR003593">
    <property type="entry name" value="AAA+_ATPase"/>
</dbReference>
<evidence type="ECO:0000256" key="8">
    <source>
        <dbReference type="SAM" id="Phobius"/>
    </source>
</evidence>
<dbReference type="PROSITE" id="PS50929">
    <property type="entry name" value="ABC_TM1F"/>
    <property type="match status" value="1"/>
</dbReference>
<evidence type="ECO:0000256" key="1">
    <source>
        <dbReference type="ARBA" id="ARBA00004651"/>
    </source>
</evidence>
<dbReference type="InterPro" id="IPR003439">
    <property type="entry name" value="ABC_transporter-like_ATP-bd"/>
</dbReference>
<dbReference type="PROSITE" id="PS00211">
    <property type="entry name" value="ABC_TRANSPORTER_1"/>
    <property type="match status" value="1"/>
</dbReference>
<feature type="transmembrane region" description="Helical" evidence="8">
    <location>
        <begin position="189"/>
        <end position="207"/>
    </location>
</feature>
<sequence length="622" mass="66758">MDKIAAWLVGRVDPENAAKGPPPATLMAFIRWALRGCWGVIALAAFGFAMGGVFESLIMYMLGQIIDAVTVAQATGQGFWSQNVMTFLAFSLVLLILRPLFFAIATGFQSIAVMPNVFSQVMTRLNRHTLGQSVGFFDDDFAGRIAQKQMQTANSIVSVTQETINAMTFAVTAVLGMLVLSGFVDPGLVVIMLLWLGGYFGLLRHFLPRVRARSAARAGARAGVTGQIVDTITNIKTVKLFAHDAHEDRAALDAVSVFRERAVDWASVAVLFRFLLIVLAGVLPVAMVGYGLIRWGAGAVTAGELTAVGGMSIRLAQMTGWVSWTLMGIYGDIGEVEDGMRTLSPAHKLTDRNDAVELNVSAGAVHFDNLGFAYGRESGGVRGLNLEIAPGEKIGIVGASGAGKSTLVSMLLRLYDPERGRVLVDGQDVNGVSQASLRAQIGMVTQDTAMFNRSALDNIRYGRPGATLEDVRDAARQAEALEFIADLEDNSGRKGFDAHLGERGVKLSGGQRQRIALARAILKDAPILVLDEATSALDSEVEAAIQTALETVMEGKTVLAIAHRLSTISRMDRIVVMDQGQIAEIGTHADLLLQKGLYARYWERQSGGFIGTEDTEGDALHS</sequence>
<evidence type="ECO:0000256" key="5">
    <source>
        <dbReference type="ARBA" id="ARBA00022989"/>
    </source>
</evidence>
<reference evidence="11" key="1">
    <citation type="submission" date="2020-10" db="EMBL/GenBank/DDBJ databases">
        <title>Paenihalocynthiibacter styelae gen. nov., sp. nov., isolated from stalked sea squirt Styela clava.</title>
        <authorList>
            <person name="Kim Y.-O."/>
            <person name="Yoon J.-H."/>
        </authorList>
    </citation>
    <scope>NUCLEOTIDE SEQUENCE</scope>
    <source>
        <strain evidence="11">MYP1-1</strain>
    </source>
</reference>
<dbReference type="FunFam" id="3.40.50.300:FF:000218">
    <property type="entry name" value="Multidrug ABC transporter ATP-binding protein"/>
    <property type="match status" value="1"/>
</dbReference>
<evidence type="ECO:0000256" key="2">
    <source>
        <dbReference type="ARBA" id="ARBA00022692"/>
    </source>
</evidence>
<keyword evidence="3" id="KW-0547">Nucleotide-binding</keyword>
<dbReference type="InterPro" id="IPR017871">
    <property type="entry name" value="ABC_transporter-like_CS"/>
</dbReference>
<feature type="domain" description="ABC transmembrane type-1" evidence="10">
    <location>
        <begin position="42"/>
        <end position="331"/>
    </location>
</feature>
<evidence type="ECO:0000259" key="10">
    <source>
        <dbReference type="PROSITE" id="PS50929"/>
    </source>
</evidence>
<dbReference type="EMBL" id="JADCKQ010000006">
    <property type="protein sequence ID" value="MBI1493970.1"/>
    <property type="molecule type" value="Genomic_DNA"/>
</dbReference>
<evidence type="ECO:0000256" key="3">
    <source>
        <dbReference type="ARBA" id="ARBA00022741"/>
    </source>
</evidence>
<dbReference type="GO" id="GO:0034040">
    <property type="term" value="F:ATPase-coupled lipid transmembrane transporter activity"/>
    <property type="evidence" value="ECO:0007669"/>
    <property type="project" value="TreeGrafter"/>
</dbReference>
<feature type="transmembrane region" description="Helical" evidence="8">
    <location>
        <begin position="83"/>
        <end position="105"/>
    </location>
</feature>
<dbReference type="GO" id="GO:0140359">
    <property type="term" value="F:ABC-type transporter activity"/>
    <property type="evidence" value="ECO:0007669"/>
    <property type="project" value="InterPro"/>
</dbReference>
<evidence type="ECO:0000256" key="7">
    <source>
        <dbReference type="ARBA" id="ARBA00024725"/>
    </source>
</evidence>
<accession>A0A8J7LKG6</accession>
<name>A0A8J7LKG6_9RHOB</name>
<dbReference type="AlphaFoldDB" id="A0A8J7LKG6"/>
<keyword evidence="12" id="KW-1185">Reference proteome</keyword>